<proteinExistence type="predicted"/>
<dbReference type="AlphaFoldDB" id="A0A8T1IMP5"/>
<sequence>MIEQLKTPPLSPYLALYKDKVATIQNEDSPARSGARRKLPTSNTRKKQVRERECGSEVHDASADNCRVKSEPYIPDGSANALFVLHDDSDEDRKSTEVRSPPKELTIEEIHCRRALVDARLKYTGKRKLSEAEVDRLFLCLRFRQELLRRDVKGCTIGDIHSQIVDLIKGDRVLRWLQPASSGLSKMEILIGWLEENYAAYLRSNQKSALINGLRDKIATAGFPRCTARELREQISSLETPPWSPFLKLYSHRLDAIFHGVRVKREPDAATNEPRAARKTHQDINETRETQRNNKVTPRDSRDDSPIKIEPCFPDGSANAPLVVYSDGDENSREFSNEPTLEEIRRREALVDARLKYSENKRTLSQDELDMLFPMPKV</sequence>
<organism evidence="2 3">
    <name type="scientific">Phytophthora cactorum</name>
    <dbReference type="NCBI Taxonomy" id="29920"/>
    <lineage>
        <taxon>Eukaryota</taxon>
        <taxon>Sar</taxon>
        <taxon>Stramenopiles</taxon>
        <taxon>Oomycota</taxon>
        <taxon>Peronosporomycetes</taxon>
        <taxon>Peronosporales</taxon>
        <taxon>Peronosporaceae</taxon>
        <taxon>Phytophthora</taxon>
    </lineage>
</organism>
<protein>
    <submittedName>
        <fullName evidence="2">Uncharacterized protein</fullName>
    </submittedName>
</protein>
<feature type="region of interest" description="Disordered" evidence="1">
    <location>
        <begin position="265"/>
        <end position="339"/>
    </location>
</feature>
<feature type="compositionally biased region" description="Basic and acidic residues" evidence="1">
    <location>
        <begin position="280"/>
        <end position="307"/>
    </location>
</feature>
<dbReference type="VEuPathDB" id="FungiDB:PC110_g8009"/>
<evidence type="ECO:0000256" key="1">
    <source>
        <dbReference type="SAM" id="MobiDB-lite"/>
    </source>
</evidence>
<gene>
    <name evidence="2" type="ORF">PC129_g2782</name>
</gene>
<comment type="caution">
    <text evidence="2">The sequence shown here is derived from an EMBL/GenBank/DDBJ whole genome shotgun (WGS) entry which is preliminary data.</text>
</comment>
<reference evidence="2" key="1">
    <citation type="submission" date="2018-05" db="EMBL/GenBank/DDBJ databases">
        <title>Effector identification in a new, highly contiguous assembly of the strawberry crown rot pathogen Phytophthora cactorum.</title>
        <authorList>
            <person name="Armitage A.D."/>
            <person name="Nellist C.F."/>
            <person name="Bates H."/>
            <person name="Vickerstaff R.J."/>
            <person name="Harrison R.J."/>
        </authorList>
    </citation>
    <scope>NUCLEOTIDE SEQUENCE</scope>
    <source>
        <strain evidence="2">P421</strain>
    </source>
</reference>
<name>A0A8T1IMP5_9STRA</name>
<feature type="compositionally biased region" description="Basic and acidic residues" evidence="1">
    <location>
        <begin position="330"/>
        <end position="339"/>
    </location>
</feature>
<evidence type="ECO:0000313" key="2">
    <source>
        <dbReference type="EMBL" id="KAG3226635.1"/>
    </source>
</evidence>
<dbReference type="EMBL" id="RCMV01000053">
    <property type="protein sequence ID" value="KAG3226635.1"/>
    <property type="molecule type" value="Genomic_DNA"/>
</dbReference>
<feature type="region of interest" description="Disordered" evidence="1">
    <location>
        <begin position="24"/>
        <end position="56"/>
    </location>
</feature>
<accession>A0A8T1IMP5</accession>
<dbReference type="Proteomes" id="UP000760860">
    <property type="component" value="Unassembled WGS sequence"/>
</dbReference>
<feature type="compositionally biased region" description="Basic residues" evidence="1">
    <location>
        <begin position="34"/>
        <end position="49"/>
    </location>
</feature>
<evidence type="ECO:0000313" key="3">
    <source>
        <dbReference type="Proteomes" id="UP000760860"/>
    </source>
</evidence>